<evidence type="ECO:0000256" key="2">
    <source>
        <dbReference type="ARBA" id="ARBA00004370"/>
    </source>
</evidence>
<reference evidence="14" key="1">
    <citation type="submission" date="2020-05" db="EMBL/GenBank/DDBJ databases">
        <authorList>
            <person name="Chiriac C."/>
            <person name="Salcher M."/>
            <person name="Ghai R."/>
            <person name="Kavagutti S V."/>
        </authorList>
    </citation>
    <scope>NUCLEOTIDE SEQUENCE</scope>
</reference>
<dbReference type="InterPro" id="IPR004358">
    <property type="entry name" value="Sig_transdc_His_kin-like_C"/>
</dbReference>
<evidence type="ECO:0000256" key="7">
    <source>
        <dbReference type="ARBA" id="ARBA00022777"/>
    </source>
</evidence>
<organism evidence="14">
    <name type="scientific">freshwater metagenome</name>
    <dbReference type="NCBI Taxonomy" id="449393"/>
    <lineage>
        <taxon>unclassified sequences</taxon>
        <taxon>metagenomes</taxon>
        <taxon>ecological metagenomes</taxon>
    </lineage>
</organism>
<dbReference type="PRINTS" id="PR00344">
    <property type="entry name" value="BCTRLSENSOR"/>
</dbReference>
<keyword evidence="6 11" id="KW-0812">Transmembrane</keyword>
<evidence type="ECO:0000256" key="6">
    <source>
        <dbReference type="ARBA" id="ARBA00022692"/>
    </source>
</evidence>
<dbReference type="InterPro" id="IPR036097">
    <property type="entry name" value="HisK_dim/P_sf"/>
</dbReference>
<evidence type="ECO:0000256" key="11">
    <source>
        <dbReference type="SAM" id="Phobius"/>
    </source>
</evidence>
<evidence type="ECO:0000256" key="4">
    <source>
        <dbReference type="ARBA" id="ARBA00022553"/>
    </source>
</evidence>
<evidence type="ECO:0000313" key="14">
    <source>
        <dbReference type="EMBL" id="CAB4763323.1"/>
    </source>
</evidence>
<keyword evidence="9" id="KW-0902">Two-component regulatory system</keyword>
<gene>
    <name evidence="14" type="ORF">UFOPK2806_01844</name>
    <name evidence="15" type="ORF">UFOPK3417_00335</name>
</gene>
<evidence type="ECO:0000256" key="5">
    <source>
        <dbReference type="ARBA" id="ARBA00022679"/>
    </source>
</evidence>
<evidence type="ECO:0000313" key="15">
    <source>
        <dbReference type="EMBL" id="CAB4863116.1"/>
    </source>
</evidence>
<dbReference type="EMBL" id="CAFBLR010000018">
    <property type="protein sequence ID" value="CAB4863116.1"/>
    <property type="molecule type" value="Genomic_DNA"/>
</dbReference>
<dbReference type="Pfam" id="PF00512">
    <property type="entry name" value="HisKA"/>
    <property type="match status" value="1"/>
</dbReference>
<dbReference type="InterPro" id="IPR036890">
    <property type="entry name" value="HATPase_C_sf"/>
</dbReference>
<evidence type="ECO:0000259" key="13">
    <source>
        <dbReference type="PROSITE" id="PS50885"/>
    </source>
</evidence>
<dbReference type="EC" id="2.7.13.3" evidence="3"/>
<proteinExistence type="predicted"/>
<dbReference type="Pfam" id="PF02518">
    <property type="entry name" value="HATPase_c"/>
    <property type="match status" value="1"/>
</dbReference>
<dbReference type="EMBL" id="CAEZYY010000029">
    <property type="protein sequence ID" value="CAB4763323.1"/>
    <property type="molecule type" value="Genomic_DNA"/>
</dbReference>
<dbReference type="SMART" id="SM00387">
    <property type="entry name" value="HATPase_c"/>
    <property type="match status" value="1"/>
</dbReference>
<keyword evidence="7" id="KW-0418">Kinase</keyword>
<evidence type="ECO:0000256" key="8">
    <source>
        <dbReference type="ARBA" id="ARBA00022989"/>
    </source>
</evidence>
<dbReference type="Gene3D" id="3.30.565.10">
    <property type="entry name" value="Histidine kinase-like ATPase, C-terminal domain"/>
    <property type="match status" value="1"/>
</dbReference>
<dbReference type="SUPFAM" id="SSF158472">
    <property type="entry name" value="HAMP domain-like"/>
    <property type="match status" value="1"/>
</dbReference>
<dbReference type="InterPro" id="IPR003661">
    <property type="entry name" value="HisK_dim/P_dom"/>
</dbReference>
<comment type="subcellular location">
    <subcellularLocation>
        <location evidence="2">Membrane</location>
    </subcellularLocation>
</comment>
<dbReference type="SUPFAM" id="SSF55874">
    <property type="entry name" value="ATPase domain of HSP90 chaperone/DNA topoisomerase II/histidine kinase"/>
    <property type="match status" value="1"/>
</dbReference>
<dbReference type="GO" id="GO:0005886">
    <property type="term" value="C:plasma membrane"/>
    <property type="evidence" value="ECO:0007669"/>
    <property type="project" value="TreeGrafter"/>
</dbReference>
<dbReference type="PANTHER" id="PTHR45436:SF5">
    <property type="entry name" value="SENSOR HISTIDINE KINASE TRCS"/>
    <property type="match status" value="1"/>
</dbReference>
<dbReference type="PROSITE" id="PS50109">
    <property type="entry name" value="HIS_KIN"/>
    <property type="match status" value="1"/>
</dbReference>
<keyword evidence="4" id="KW-0597">Phosphoprotein</keyword>
<dbReference type="AlphaFoldDB" id="A0A6J6UX68"/>
<dbReference type="Gene3D" id="1.10.287.130">
    <property type="match status" value="1"/>
</dbReference>
<dbReference type="PROSITE" id="PS50885">
    <property type="entry name" value="HAMP"/>
    <property type="match status" value="1"/>
</dbReference>
<dbReference type="InterPro" id="IPR003660">
    <property type="entry name" value="HAMP_dom"/>
</dbReference>
<dbReference type="Gene3D" id="6.10.340.10">
    <property type="match status" value="1"/>
</dbReference>
<name>A0A6J6UX68_9ZZZZ</name>
<dbReference type="InterPro" id="IPR003594">
    <property type="entry name" value="HATPase_dom"/>
</dbReference>
<dbReference type="CDD" id="cd00075">
    <property type="entry name" value="HATPase"/>
    <property type="match status" value="1"/>
</dbReference>
<keyword evidence="10 11" id="KW-0472">Membrane</keyword>
<feature type="transmembrane region" description="Helical" evidence="11">
    <location>
        <begin position="193"/>
        <end position="215"/>
    </location>
</feature>
<keyword evidence="8 11" id="KW-1133">Transmembrane helix</keyword>
<protein>
    <recommendedName>
        <fullName evidence="3">histidine kinase</fullName>
        <ecNumber evidence="3">2.7.13.3</ecNumber>
    </recommendedName>
</protein>
<evidence type="ECO:0000259" key="12">
    <source>
        <dbReference type="PROSITE" id="PS50109"/>
    </source>
</evidence>
<keyword evidence="5" id="KW-0808">Transferase</keyword>
<dbReference type="InterPro" id="IPR050428">
    <property type="entry name" value="TCS_sensor_his_kinase"/>
</dbReference>
<dbReference type="SMART" id="SM00304">
    <property type="entry name" value="HAMP"/>
    <property type="match status" value="1"/>
</dbReference>
<feature type="domain" description="Histidine kinase" evidence="12">
    <location>
        <begin position="278"/>
        <end position="487"/>
    </location>
</feature>
<dbReference type="InterPro" id="IPR005467">
    <property type="entry name" value="His_kinase_dom"/>
</dbReference>
<dbReference type="PANTHER" id="PTHR45436">
    <property type="entry name" value="SENSOR HISTIDINE KINASE YKOH"/>
    <property type="match status" value="1"/>
</dbReference>
<dbReference type="Pfam" id="PF00672">
    <property type="entry name" value="HAMP"/>
    <property type="match status" value="1"/>
</dbReference>
<dbReference type="SMART" id="SM00388">
    <property type="entry name" value="HisKA"/>
    <property type="match status" value="1"/>
</dbReference>
<feature type="domain" description="HAMP" evidence="13">
    <location>
        <begin position="218"/>
        <end position="270"/>
    </location>
</feature>
<sequence length="489" mass="52644">MEHAGGVPLLSTRIQNLHLPRRKPGLRAQVTIFFLLTGLVVSMSLSIITYAVARNYLISQRQKTAQSQAFTNAALVQTRVRDLQDRGLSQVRAIDSVTTERDGFALLVLVDGATVTRFSNRPPLEATLPKDLLTRVGSGGLSGTQQFSLQSPSTRFASLDGQPYLAVGVTVPGISASYYEAFPLSGVQRTLRVIASSLIIASAVTTAAAAGLGLWNSRRLMRPLSRVAGAAGELAAGALDVRLEREDDPDLDRLADSFNAMADAVQTRIQREARFASDVSHELRSPITALSAAVDMLDARRNEFQGRTGQALDVVVTQVRRFDRMVLDLLELSRLDAGATEVNLEPLVPEDTIRRIAQRYGYADVPIVTGPGVNDPVGLDKLRLERIVGNLLDNAKHHADGPERITVDRIDGDIHIAVEDAGPGVTEEEKLRIFERFARGTAARHRVGTGLGLALVAEHAAALGGRAWVEDRQGGGARFVVAVPAGAPK</sequence>
<evidence type="ECO:0000256" key="3">
    <source>
        <dbReference type="ARBA" id="ARBA00012438"/>
    </source>
</evidence>
<dbReference type="GO" id="GO:0000155">
    <property type="term" value="F:phosphorelay sensor kinase activity"/>
    <property type="evidence" value="ECO:0007669"/>
    <property type="project" value="InterPro"/>
</dbReference>
<accession>A0A6J6UX68</accession>
<comment type="catalytic activity">
    <reaction evidence="1">
        <text>ATP + protein L-histidine = ADP + protein N-phospho-L-histidine.</text>
        <dbReference type="EC" id="2.7.13.3"/>
    </reaction>
</comment>
<evidence type="ECO:0000256" key="9">
    <source>
        <dbReference type="ARBA" id="ARBA00023012"/>
    </source>
</evidence>
<feature type="transmembrane region" description="Helical" evidence="11">
    <location>
        <begin position="30"/>
        <end position="53"/>
    </location>
</feature>
<evidence type="ECO:0000256" key="10">
    <source>
        <dbReference type="ARBA" id="ARBA00023136"/>
    </source>
</evidence>
<dbReference type="SUPFAM" id="SSF47384">
    <property type="entry name" value="Homodimeric domain of signal transducing histidine kinase"/>
    <property type="match status" value="1"/>
</dbReference>
<evidence type="ECO:0000256" key="1">
    <source>
        <dbReference type="ARBA" id="ARBA00000085"/>
    </source>
</evidence>
<dbReference type="CDD" id="cd00082">
    <property type="entry name" value="HisKA"/>
    <property type="match status" value="1"/>
</dbReference>